<evidence type="ECO:0000256" key="1">
    <source>
        <dbReference type="ARBA" id="ARBA00022670"/>
    </source>
</evidence>
<dbReference type="Gene3D" id="3.90.230.10">
    <property type="entry name" value="Creatinase/methionine aminopeptidase superfamily"/>
    <property type="match status" value="1"/>
</dbReference>
<evidence type="ECO:0000256" key="3">
    <source>
        <dbReference type="ARBA" id="ARBA00022801"/>
    </source>
</evidence>
<evidence type="ECO:0000259" key="6">
    <source>
        <dbReference type="Pfam" id="PF00557"/>
    </source>
</evidence>
<dbReference type="GO" id="GO:0046872">
    <property type="term" value="F:metal ion binding"/>
    <property type="evidence" value="ECO:0007669"/>
    <property type="project" value="UniProtKB-KW"/>
</dbReference>
<dbReference type="PANTHER" id="PTHR46112:SF3">
    <property type="entry name" value="AMINOPEPTIDASE YPDF"/>
    <property type="match status" value="1"/>
</dbReference>
<dbReference type="EMBL" id="CP036261">
    <property type="protein sequence ID" value="QDS89393.1"/>
    <property type="molecule type" value="Genomic_DNA"/>
</dbReference>
<dbReference type="InterPro" id="IPR036005">
    <property type="entry name" value="Creatinase/aminopeptidase-like"/>
</dbReference>
<dbReference type="InterPro" id="IPR029149">
    <property type="entry name" value="Creatin/AminoP/Spt16_N"/>
</dbReference>
<dbReference type="KEGG" id="ruv:EC9_35920"/>
<dbReference type="SUPFAM" id="SSF53092">
    <property type="entry name" value="Creatinase/prolidase N-terminal domain"/>
    <property type="match status" value="1"/>
</dbReference>
<dbReference type="InterPro" id="IPR000994">
    <property type="entry name" value="Pept_M24"/>
</dbReference>
<dbReference type="GO" id="GO:0008237">
    <property type="term" value="F:metallopeptidase activity"/>
    <property type="evidence" value="ECO:0007669"/>
    <property type="project" value="UniProtKB-KW"/>
</dbReference>
<evidence type="ECO:0000256" key="4">
    <source>
        <dbReference type="ARBA" id="ARBA00023049"/>
    </source>
</evidence>
<dbReference type="InterPro" id="IPR000587">
    <property type="entry name" value="Creatinase_N"/>
</dbReference>
<dbReference type="OrthoDB" id="9806388at2"/>
<dbReference type="SUPFAM" id="SSF55920">
    <property type="entry name" value="Creatinase/aminopeptidase"/>
    <property type="match status" value="1"/>
</dbReference>
<evidence type="ECO:0000259" key="7">
    <source>
        <dbReference type="Pfam" id="PF01321"/>
    </source>
</evidence>
<dbReference type="PROSITE" id="PS00491">
    <property type="entry name" value="PROLINE_PEPTIDASE"/>
    <property type="match status" value="1"/>
</dbReference>
<feature type="domain" description="Creatinase N-terminal" evidence="7">
    <location>
        <begin position="4"/>
        <end position="131"/>
    </location>
</feature>
<keyword evidence="2 5" id="KW-0479">Metal-binding</keyword>
<reference evidence="8 9" key="1">
    <citation type="submission" date="2019-02" db="EMBL/GenBank/DDBJ databases">
        <title>Deep-cultivation of Planctomycetes and their phenomic and genomic characterization uncovers novel biology.</title>
        <authorList>
            <person name="Wiegand S."/>
            <person name="Jogler M."/>
            <person name="Boedeker C."/>
            <person name="Pinto D."/>
            <person name="Vollmers J."/>
            <person name="Rivas-Marin E."/>
            <person name="Kohn T."/>
            <person name="Peeters S.H."/>
            <person name="Heuer A."/>
            <person name="Rast P."/>
            <person name="Oberbeckmann S."/>
            <person name="Bunk B."/>
            <person name="Jeske O."/>
            <person name="Meyerdierks A."/>
            <person name="Storesund J.E."/>
            <person name="Kallscheuer N."/>
            <person name="Luecker S."/>
            <person name="Lage O.M."/>
            <person name="Pohl T."/>
            <person name="Merkel B.J."/>
            <person name="Hornburger P."/>
            <person name="Mueller R.-W."/>
            <person name="Bruemmer F."/>
            <person name="Labrenz M."/>
            <person name="Spormann A.M."/>
            <person name="Op den Camp H."/>
            <person name="Overmann J."/>
            <person name="Amann R."/>
            <person name="Jetten M.S.M."/>
            <person name="Mascher T."/>
            <person name="Medema M.H."/>
            <person name="Devos D.P."/>
            <person name="Kaster A.-K."/>
            <person name="Ovreas L."/>
            <person name="Rohde M."/>
            <person name="Galperin M.Y."/>
            <person name="Jogler C."/>
        </authorList>
    </citation>
    <scope>NUCLEOTIDE SEQUENCE [LARGE SCALE GENOMIC DNA]</scope>
    <source>
        <strain evidence="8 9">EC9</strain>
    </source>
</reference>
<dbReference type="EC" id="3.4.-.-" evidence="8"/>
<protein>
    <submittedName>
        <fullName evidence="8">Putative peptidase</fullName>
        <ecNumber evidence="8">3.4.-.-</ecNumber>
    </submittedName>
</protein>
<dbReference type="Pfam" id="PF01321">
    <property type="entry name" value="Creatinase_N"/>
    <property type="match status" value="1"/>
</dbReference>
<evidence type="ECO:0000313" key="8">
    <source>
        <dbReference type="EMBL" id="QDS89393.1"/>
    </source>
</evidence>
<dbReference type="CDD" id="cd01092">
    <property type="entry name" value="APP-like"/>
    <property type="match status" value="1"/>
</dbReference>
<evidence type="ECO:0000313" key="9">
    <source>
        <dbReference type="Proteomes" id="UP000319557"/>
    </source>
</evidence>
<dbReference type="AlphaFoldDB" id="A0A517M3E1"/>
<accession>A0A517M3E1</accession>
<sequence>MPTRIEKLRDLLAQQSVDCLLVTGETDVRYLSGFTGDSSYLLISGSRAAILSDRRYETQIEQECGDLEAFVRGPERTMTQLVGQAVEDFSVKTVGLDANDISWGLAEGFRSVLANQTLVPANGLVPQLRQIKEASEIETIREAVRIAERTFLAIRATLRHGQTELEIAHNVEHWIRHFGGEGCGFATIAAIGPNAALPHAQPGQRRIGDDPALLLDWGAKYKGYTSDLTRMTAIGAPSAEMAEIYPVVLEAQMAAISAIGPGVALKTVDAAARDVIADAGFGDYFSHGLGHGIGLQVHESPRISAITEGELQTGMIVTVEPGIYLPGKLGVRIEDDVLVTENGYEVLSSLPKGLDDCTVIL</sequence>
<evidence type="ECO:0000256" key="5">
    <source>
        <dbReference type="RuleBase" id="RU000590"/>
    </source>
</evidence>
<dbReference type="Gene3D" id="3.40.350.10">
    <property type="entry name" value="Creatinase/prolidase N-terminal domain"/>
    <property type="match status" value="1"/>
</dbReference>
<keyword evidence="4" id="KW-0482">Metalloprotease</keyword>
<dbReference type="GO" id="GO:0006508">
    <property type="term" value="P:proteolysis"/>
    <property type="evidence" value="ECO:0007669"/>
    <property type="project" value="UniProtKB-KW"/>
</dbReference>
<gene>
    <name evidence="8" type="ORF">EC9_35920</name>
</gene>
<name>A0A517M3E1_9BACT</name>
<comment type="similarity">
    <text evidence="5">Belongs to the peptidase M24B family.</text>
</comment>
<evidence type="ECO:0000256" key="2">
    <source>
        <dbReference type="ARBA" id="ARBA00022723"/>
    </source>
</evidence>
<feature type="domain" description="Peptidase M24" evidence="6">
    <location>
        <begin position="138"/>
        <end position="341"/>
    </location>
</feature>
<dbReference type="Pfam" id="PF00557">
    <property type="entry name" value="Peptidase_M24"/>
    <property type="match status" value="1"/>
</dbReference>
<proteinExistence type="inferred from homology"/>
<dbReference type="Proteomes" id="UP000319557">
    <property type="component" value="Chromosome"/>
</dbReference>
<dbReference type="PANTHER" id="PTHR46112">
    <property type="entry name" value="AMINOPEPTIDASE"/>
    <property type="match status" value="1"/>
</dbReference>
<keyword evidence="9" id="KW-1185">Reference proteome</keyword>
<dbReference type="RefSeq" id="WP_145347088.1">
    <property type="nucleotide sequence ID" value="NZ_CP036261.1"/>
</dbReference>
<organism evidence="8 9">
    <name type="scientific">Rosistilla ulvae</name>
    <dbReference type="NCBI Taxonomy" id="1930277"/>
    <lineage>
        <taxon>Bacteria</taxon>
        <taxon>Pseudomonadati</taxon>
        <taxon>Planctomycetota</taxon>
        <taxon>Planctomycetia</taxon>
        <taxon>Pirellulales</taxon>
        <taxon>Pirellulaceae</taxon>
        <taxon>Rosistilla</taxon>
    </lineage>
</organism>
<dbReference type="InterPro" id="IPR050659">
    <property type="entry name" value="Peptidase_M24B"/>
</dbReference>
<dbReference type="InterPro" id="IPR001131">
    <property type="entry name" value="Peptidase_M24B_aminopep-P_CS"/>
</dbReference>
<keyword evidence="3 8" id="KW-0378">Hydrolase</keyword>
<keyword evidence="1" id="KW-0645">Protease</keyword>